<feature type="domain" description="PucR C-terminal helix-turn-helix" evidence="2">
    <location>
        <begin position="25"/>
        <end position="65"/>
    </location>
</feature>
<gene>
    <name evidence="3" type="ORF">ACFO9E_13195</name>
</gene>
<dbReference type="InterPro" id="IPR042070">
    <property type="entry name" value="PucR_C-HTH_sf"/>
</dbReference>
<feature type="compositionally biased region" description="Basic residues" evidence="1">
    <location>
        <begin position="1"/>
        <end position="10"/>
    </location>
</feature>
<sequence>MAHVGHHRLNPQHSGDARRGGHQGLRTYIREEFSATRAARVLFSHRDTVLNGLDHAENMLPAPLSGRGPNVELAFEIVHWLGLKA</sequence>
<evidence type="ECO:0000256" key="1">
    <source>
        <dbReference type="SAM" id="MobiDB-lite"/>
    </source>
</evidence>
<dbReference type="Gene3D" id="1.10.10.2840">
    <property type="entry name" value="PucR C-terminal helix-turn-helix domain"/>
    <property type="match status" value="1"/>
</dbReference>
<evidence type="ECO:0000313" key="4">
    <source>
        <dbReference type="Proteomes" id="UP001595993"/>
    </source>
</evidence>
<dbReference type="Proteomes" id="UP001595993">
    <property type="component" value="Unassembled WGS sequence"/>
</dbReference>
<dbReference type="InterPro" id="IPR025736">
    <property type="entry name" value="PucR_C-HTH_dom"/>
</dbReference>
<proteinExistence type="predicted"/>
<keyword evidence="4" id="KW-1185">Reference proteome</keyword>
<evidence type="ECO:0000313" key="3">
    <source>
        <dbReference type="EMBL" id="MFC4608769.1"/>
    </source>
</evidence>
<reference evidence="4" key="1">
    <citation type="journal article" date="2019" name="Int. J. Syst. Evol. Microbiol.">
        <title>The Global Catalogue of Microorganisms (GCM) 10K type strain sequencing project: providing services to taxonomists for standard genome sequencing and annotation.</title>
        <authorList>
            <consortium name="The Broad Institute Genomics Platform"/>
            <consortium name="The Broad Institute Genome Sequencing Center for Infectious Disease"/>
            <person name="Wu L."/>
            <person name="Ma J."/>
        </authorList>
    </citation>
    <scope>NUCLEOTIDE SEQUENCE [LARGE SCALE GENOMIC DNA]</scope>
    <source>
        <strain evidence="4">CGMCC 4.7139</strain>
    </source>
</reference>
<protein>
    <submittedName>
        <fullName evidence="3">Helix-turn-helix domain-containing protein</fullName>
    </submittedName>
</protein>
<dbReference type="EMBL" id="JBHSFE010000010">
    <property type="protein sequence ID" value="MFC4608769.1"/>
    <property type="molecule type" value="Genomic_DNA"/>
</dbReference>
<evidence type="ECO:0000259" key="2">
    <source>
        <dbReference type="Pfam" id="PF13556"/>
    </source>
</evidence>
<feature type="region of interest" description="Disordered" evidence="1">
    <location>
        <begin position="1"/>
        <end position="22"/>
    </location>
</feature>
<comment type="caution">
    <text evidence="3">The sequence shown here is derived from an EMBL/GenBank/DDBJ whole genome shotgun (WGS) entry which is preliminary data.</text>
</comment>
<name>A0ABV9G7Z9_9ACTN</name>
<dbReference type="Pfam" id="PF13556">
    <property type="entry name" value="HTH_30"/>
    <property type="match status" value="1"/>
</dbReference>
<dbReference type="RefSeq" id="WP_215088991.1">
    <property type="nucleotide sequence ID" value="NZ_JBHSFE010000010.1"/>
</dbReference>
<organism evidence="3 4">
    <name type="scientific">Streptomyces maoxianensis</name>
    <dbReference type="NCBI Taxonomy" id="1459942"/>
    <lineage>
        <taxon>Bacteria</taxon>
        <taxon>Bacillati</taxon>
        <taxon>Actinomycetota</taxon>
        <taxon>Actinomycetes</taxon>
        <taxon>Kitasatosporales</taxon>
        <taxon>Streptomycetaceae</taxon>
        <taxon>Streptomyces</taxon>
    </lineage>
</organism>
<accession>A0ABV9G7Z9</accession>